<evidence type="ECO:0000313" key="3">
    <source>
        <dbReference type="Proteomes" id="UP001237642"/>
    </source>
</evidence>
<sequence length="121" mass="14215">MYRTTPRVSQMDRRGKSYSWYILKKVISTLFLEVDGFCDLQRILFFKNLQFSYDRLIHIDVLVLFEILKLSPFGMVPELVDGDIVIADSFAILMYLEENHPQDPSLSNDLQNRALNYQVYA</sequence>
<name>A0AAD8JDK0_9APIA</name>
<dbReference type="GO" id="GO:0006559">
    <property type="term" value="P:L-phenylalanine catabolic process"/>
    <property type="evidence" value="ECO:0007669"/>
    <property type="project" value="TreeGrafter"/>
</dbReference>
<evidence type="ECO:0000259" key="1">
    <source>
        <dbReference type="PROSITE" id="PS50404"/>
    </source>
</evidence>
<gene>
    <name evidence="2" type="ORF">POM88_001169</name>
</gene>
<dbReference type="PROSITE" id="PS50404">
    <property type="entry name" value="GST_NTER"/>
    <property type="match status" value="1"/>
</dbReference>
<dbReference type="AlphaFoldDB" id="A0AAD8JDK0"/>
<dbReference type="InterPro" id="IPR004045">
    <property type="entry name" value="Glutathione_S-Trfase_N"/>
</dbReference>
<dbReference type="SUPFAM" id="SSF52833">
    <property type="entry name" value="Thioredoxin-like"/>
    <property type="match status" value="1"/>
</dbReference>
<protein>
    <submittedName>
        <fullName evidence="2">Glutathione S-transferase zeta class</fullName>
    </submittedName>
</protein>
<keyword evidence="3" id="KW-1185">Reference proteome</keyword>
<dbReference type="Gene3D" id="3.40.30.10">
    <property type="entry name" value="Glutaredoxin"/>
    <property type="match status" value="1"/>
</dbReference>
<dbReference type="Proteomes" id="UP001237642">
    <property type="component" value="Unassembled WGS sequence"/>
</dbReference>
<dbReference type="InterPro" id="IPR036249">
    <property type="entry name" value="Thioredoxin-like_sf"/>
</dbReference>
<dbReference type="GO" id="GO:0016034">
    <property type="term" value="F:maleylacetoacetate isomerase activity"/>
    <property type="evidence" value="ECO:0007669"/>
    <property type="project" value="TreeGrafter"/>
</dbReference>
<reference evidence="2" key="1">
    <citation type="submission" date="2023-02" db="EMBL/GenBank/DDBJ databases">
        <title>Genome of toxic invasive species Heracleum sosnowskyi carries increased number of genes despite the absence of recent whole-genome duplications.</title>
        <authorList>
            <person name="Schelkunov M."/>
            <person name="Shtratnikova V."/>
            <person name="Makarenko M."/>
            <person name="Klepikova A."/>
            <person name="Omelchenko D."/>
            <person name="Novikova G."/>
            <person name="Obukhova E."/>
            <person name="Bogdanov V."/>
            <person name="Penin A."/>
            <person name="Logacheva M."/>
        </authorList>
    </citation>
    <scope>NUCLEOTIDE SEQUENCE</scope>
    <source>
        <strain evidence="2">Hsosn_3</strain>
        <tissue evidence="2">Leaf</tissue>
    </source>
</reference>
<dbReference type="Pfam" id="PF13417">
    <property type="entry name" value="GST_N_3"/>
    <property type="match status" value="1"/>
</dbReference>
<dbReference type="GO" id="GO:0004364">
    <property type="term" value="F:glutathione transferase activity"/>
    <property type="evidence" value="ECO:0007669"/>
    <property type="project" value="TreeGrafter"/>
</dbReference>
<accession>A0AAD8JDK0</accession>
<dbReference type="PANTHER" id="PTHR42673:SF4">
    <property type="entry name" value="MALEYLACETOACETATE ISOMERASE"/>
    <property type="match status" value="1"/>
</dbReference>
<dbReference type="PANTHER" id="PTHR42673">
    <property type="entry name" value="MALEYLACETOACETATE ISOMERASE"/>
    <property type="match status" value="1"/>
</dbReference>
<feature type="domain" description="GST N-terminal" evidence="1">
    <location>
        <begin position="25"/>
        <end position="104"/>
    </location>
</feature>
<evidence type="ECO:0000313" key="2">
    <source>
        <dbReference type="EMBL" id="KAK1401564.1"/>
    </source>
</evidence>
<proteinExistence type="predicted"/>
<comment type="caution">
    <text evidence="2">The sequence shown here is derived from an EMBL/GenBank/DDBJ whole genome shotgun (WGS) entry which is preliminary data.</text>
</comment>
<dbReference type="GO" id="GO:0006749">
    <property type="term" value="P:glutathione metabolic process"/>
    <property type="evidence" value="ECO:0007669"/>
    <property type="project" value="TreeGrafter"/>
</dbReference>
<dbReference type="EMBL" id="JAUIZM010000001">
    <property type="protein sequence ID" value="KAK1401564.1"/>
    <property type="molecule type" value="Genomic_DNA"/>
</dbReference>
<reference evidence="2" key="2">
    <citation type="submission" date="2023-05" db="EMBL/GenBank/DDBJ databases">
        <authorList>
            <person name="Schelkunov M.I."/>
        </authorList>
    </citation>
    <scope>NUCLEOTIDE SEQUENCE</scope>
    <source>
        <strain evidence="2">Hsosn_3</strain>
        <tissue evidence="2">Leaf</tissue>
    </source>
</reference>
<organism evidence="2 3">
    <name type="scientific">Heracleum sosnowskyi</name>
    <dbReference type="NCBI Taxonomy" id="360622"/>
    <lineage>
        <taxon>Eukaryota</taxon>
        <taxon>Viridiplantae</taxon>
        <taxon>Streptophyta</taxon>
        <taxon>Embryophyta</taxon>
        <taxon>Tracheophyta</taxon>
        <taxon>Spermatophyta</taxon>
        <taxon>Magnoliopsida</taxon>
        <taxon>eudicotyledons</taxon>
        <taxon>Gunneridae</taxon>
        <taxon>Pentapetalae</taxon>
        <taxon>asterids</taxon>
        <taxon>campanulids</taxon>
        <taxon>Apiales</taxon>
        <taxon>Apiaceae</taxon>
        <taxon>Apioideae</taxon>
        <taxon>apioid superclade</taxon>
        <taxon>Tordylieae</taxon>
        <taxon>Tordyliinae</taxon>
        <taxon>Heracleum</taxon>
    </lineage>
</organism>